<keyword evidence="8" id="KW-1185">Reference proteome</keyword>
<dbReference type="OrthoDB" id="9813962at2"/>
<dbReference type="HAMAP" id="MF_00528">
    <property type="entry name" value="Maf"/>
    <property type="match status" value="1"/>
</dbReference>
<evidence type="ECO:0000256" key="4">
    <source>
        <dbReference type="HAMAP-Rule" id="MF_00528"/>
    </source>
</evidence>
<sequence>MIQTLILASGSEIRASLLKGAAIPFEIEKPRIDEAALKAALLAEGAPPRDLADKLAEMKALKVSNRNPGALVLGCDQVLALGGEIFSKPESREEALDQLTRLSGRTHQLLSAAVICRDGEPIWRHVGVVRLDMAKCSETYLRDYVDRNWESIRHSVGGYKLEEEGVRLFVRVMGDYFTVLGLPLVELINWLVLRGDLQR</sequence>
<dbReference type="Proteomes" id="UP000240624">
    <property type="component" value="Unassembled WGS sequence"/>
</dbReference>
<evidence type="ECO:0000256" key="3">
    <source>
        <dbReference type="ARBA" id="ARBA00023080"/>
    </source>
</evidence>
<dbReference type="SUPFAM" id="SSF52972">
    <property type="entry name" value="ITPase-like"/>
    <property type="match status" value="1"/>
</dbReference>
<dbReference type="AlphaFoldDB" id="A0A1X6YMG6"/>
<evidence type="ECO:0000313" key="6">
    <source>
        <dbReference type="EMBL" id="SLN25756.1"/>
    </source>
</evidence>
<gene>
    <name evidence="6" type="primary">maf</name>
    <name evidence="5" type="ORF">CLV79_101251</name>
    <name evidence="6" type="ORF">LOS8367_00835</name>
</gene>
<dbReference type="GO" id="GO:0009117">
    <property type="term" value="P:nucleotide metabolic process"/>
    <property type="evidence" value="ECO:0007669"/>
    <property type="project" value="UniProtKB-KW"/>
</dbReference>
<dbReference type="EMBL" id="FWFY01000002">
    <property type="protein sequence ID" value="SLN25756.1"/>
    <property type="molecule type" value="Genomic_DNA"/>
</dbReference>
<reference evidence="5 8" key="2">
    <citation type="submission" date="2018-03" db="EMBL/GenBank/DDBJ databases">
        <title>Genomic Encyclopedia of Archaeal and Bacterial Type Strains, Phase II (KMG-II): from individual species to whole genera.</title>
        <authorList>
            <person name="Goeker M."/>
        </authorList>
    </citation>
    <scope>NUCLEOTIDE SEQUENCE [LARGE SCALE GENOMIC DNA]</scope>
    <source>
        <strain evidence="5 8">DSM 29956</strain>
    </source>
</reference>
<name>A0A1X6YMG6_9RHOB</name>
<keyword evidence="3 4" id="KW-0546">Nucleotide metabolism</keyword>
<dbReference type="GO" id="GO:0047429">
    <property type="term" value="F:nucleoside triphosphate diphosphatase activity"/>
    <property type="evidence" value="ECO:0007669"/>
    <property type="project" value="UniProtKB-EC"/>
</dbReference>
<dbReference type="Pfam" id="PF02545">
    <property type="entry name" value="Maf"/>
    <property type="match status" value="1"/>
</dbReference>
<organism evidence="6 7">
    <name type="scientific">Limimaricola soesokkakensis</name>
    <dbReference type="NCBI Taxonomy" id="1343159"/>
    <lineage>
        <taxon>Bacteria</taxon>
        <taxon>Pseudomonadati</taxon>
        <taxon>Pseudomonadota</taxon>
        <taxon>Alphaproteobacteria</taxon>
        <taxon>Rhodobacterales</taxon>
        <taxon>Paracoccaceae</taxon>
        <taxon>Limimaricola</taxon>
    </lineage>
</organism>
<dbReference type="RefSeq" id="WP_085895183.1">
    <property type="nucleotide sequence ID" value="NZ_FWFY01000002.1"/>
</dbReference>
<dbReference type="PIRSF" id="PIRSF006305">
    <property type="entry name" value="Maf"/>
    <property type="match status" value="1"/>
</dbReference>
<keyword evidence="2 4" id="KW-0378">Hydrolase</keyword>
<evidence type="ECO:0000313" key="8">
    <source>
        <dbReference type="Proteomes" id="UP000240624"/>
    </source>
</evidence>
<keyword evidence="4" id="KW-0963">Cytoplasm</keyword>
<dbReference type="InterPro" id="IPR003697">
    <property type="entry name" value="Maf-like"/>
</dbReference>
<comment type="function">
    <text evidence="4">Nucleoside triphosphate pyrophosphatase. May have a dual role in cell division arrest and in preventing the incorporation of modified nucleotides into cellular nucleic acids.</text>
</comment>
<comment type="catalytic activity">
    <reaction evidence="4">
        <text>a ribonucleoside 5'-triphosphate + H2O = a ribonucleoside 5'-phosphate + diphosphate + H(+)</text>
        <dbReference type="Rhea" id="RHEA:23996"/>
        <dbReference type="ChEBI" id="CHEBI:15377"/>
        <dbReference type="ChEBI" id="CHEBI:15378"/>
        <dbReference type="ChEBI" id="CHEBI:33019"/>
        <dbReference type="ChEBI" id="CHEBI:58043"/>
        <dbReference type="ChEBI" id="CHEBI:61557"/>
        <dbReference type="EC" id="3.6.1.9"/>
    </reaction>
</comment>
<accession>A0A1X6YMG6</accession>
<evidence type="ECO:0000256" key="2">
    <source>
        <dbReference type="ARBA" id="ARBA00022801"/>
    </source>
</evidence>
<dbReference type="CDD" id="cd00555">
    <property type="entry name" value="Maf"/>
    <property type="match status" value="1"/>
</dbReference>
<dbReference type="EC" id="3.6.1.9" evidence="4"/>
<dbReference type="Gene3D" id="3.90.950.10">
    <property type="match status" value="1"/>
</dbReference>
<dbReference type="GO" id="GO:0005737">
    <property type="term" value="C:cytoplasm"/>
    <property type="evidence" value="ECO:0007669"/>
    <property type="project" value="UniProtKB-SubCell"/>
</dbReference>
<reference evidence="6 7" key="1">
    <citation type="submission" date="2017-03" db="EMBL/GenBank/DDBJ databases">
        <authorList>
            <person name="Afonso C.L."/>
            <person name="Miller P.J."/>
            <person name="Scott M.A."/>
            <person name="Spackman E."/>
            <person name="Goraichik I."/>
            <person name="Dimitrov K.M."/>
            <person name="Suarez D.L."/>
            <person name="Swayne D.E."/>
        </authorList>
    </citation>
    <scope>NUCLEOTIDE SEQUENCE [LARGE SCALE GENOMIC DNA]</scope>
    <source>
        <strain evidence="6 7">CECT 8367</strain>
    </source>
</reference>
<dbReference type="Proteomes" id="UP000193495">
    <property type="component" value="Unassembled WGS sequence"/>
</dbReference>
<evidence type="ECO:0000313" key="7">
    <source>
        <dbReference type="Proteomes" id="UP000193495"/>
    </source>
</evidence>
<dbReference type="EMBL" id="PYGB01000001">
    <property type="protein sequence ID" value="PSK88414.1"/>
    <property type="molecule type" value="Genomic_DNA"/>
</dbReference>
<comment type="cofactor">
    <cofactor evidence="1 4">
        <name>a divalent metal cation</name>
        <dbReference type="ChEBI" id="CHEBI:60240"/>
    </cofactor>
</comment>
<comment type="catalytic activity">
    <reaction evidence="4">
        <text>a 2'-deoxyribonucleoside 5'-triphosphate + H2O = a 2'-deoxyribonucleoside 5'-phosphate + diphosphate + H(+)</text>
        <dbReference type="Rhea" id="RHEA:44644"/>
        <dbReference type="ChEBI" id="CHEBI:15377"/>
        <dbReference type="ChEBI" id="CHEBI:15378"/>
        <dbReference type="ChEBI" id="CHEBI:33019"/>
        <dbReference type="ChEBI" id="CHEBI:61560"/>
        <dbReference type="ChEBI" id="CHEBI:65317"/>
        <dbReference type="EC" id="3.6.1.9"/>
    </reaction>
</comment>
<dbReference type="PANTHER" id="PTHR43213:SF5">
    <property type="entry name" value="BIFUNCTIONAL DTTP_UTP PYROPHOSPHATASE_METHYLTRANSFERASE PROTEIN-RELATED"/>
    <property type="match status" value="1"/>
</dbReference>
<proteinExistence type="inferred from homology"/>
<evidence type="ECO:0000313" key="5">
    <source>
        <dbReference type="EMBL" id="PSK88414.1"/>
    </source>
</evidence>
<feature type="active site" description="Proton acceptor" evidence="4">
    <location>
        <position position="76"/>
    </location>
</feature>
<dbReference type="InterPro" id="IPR029001">
    <property type="entry name" value="ITPase-like_fam"/>
</dbReference>
<comment type="similarity">
    <text evidence="4">Belongs to the Maf family.</text>
</comment>
<comment type="subcellular location">
    <subcellularLocation>
        <location evidence="4">Cytoplasm</location>
    </subcellularLocation>
</comment>
<evidence type="ECO:0000256" key="1">
    <source>
        <dbReference type="ARBA" id="ARBA00001968"/>
    </source>
</evidence>
<comment type="caution">
    <text evidence="4">Lacks conserved residue(s) required for the propagation of feature annotation.</text>
</comment>
<dbReference type="PANTHER" id="PTHR43213">
    <property type="entry name" value="BIFUNCTIONAL DTTP/UTP PYROPHOSPHATASE/METHYLTRANSFERASE PROTEIN-RELATED"/>
    <property type="match status" value="1"/>
</dbReference>
<protein>
    <recommendedName>
        <fullName evidence="4">Nucleoside triphosphate pyrophosphatase</fullName>
        <ecNumber evidence="4">3.6.1.9</ecNumber>
    </recommendedName>
    <alternativeName>
        <fullName evidence="4">Nucleotide pyrophosphatase</fullName>
        <shortName evidence="4">Nucleotide PPase</shortName>
    </alternativeName>
</protein>